<keyword evidence="10" id="KW-1185">Reference proteome</keyword>
<keyword evidence="4 9" id="KW-0378">Hydrolase</keyword>
<dbReference type="GO" id="GO:0000324">
    <property type="term" value="C:fungal-type vacuole"/>
    <property type="evidence" value="ECO:0007669"/>
    <property type="project" value="TreeGrafter"/>
</dbReference>
<keyword evidence="5" id="KW-0119">Carbohydrate metabolism</keyword>
<comment type="caution">
    <text evidence="9">The sequence shown here is derived from an EMBL/GenBank/DDBJ whole genome shotgun (WGS) entry which is preliminary data.</text>
</comment>
<evidence type="ECO:0000256" key="2">
    <source>
        <dbReference type="ARBA" id="ARBA00006188"/>
    </source>
</evidence>
<evidence type="ECO:0000256" key="5">
    <source>
        <dbReference type="ARBA" id="ARBA00023277"/>
    </source>
</evidence>
<evidence type="ECO:0000313" key="9">
    <source>
        <dbReference type="EMBL" id="KAJ2806310.1"/>
    </source>
</evidence>
<evidence type="ECO:0000256" key="7">
    <source>
        <dbReference type="ARBA" id="ARBA00023326"/>
    </source>
</evidence>
<organism evidence="9 10">
    <name type="scientific">Coemansia guatemalensis</name>
    <dbReference type="NCBI Taxonomy" id="2761395"/>
    <lineage>
        <taxon>Eukaryota</taxon>
        <taxon>Fungi</taxon>
        <taxon>Fungi incertae sedis</taxon>
        <taxon>Zoopagomycota</taxon>
        <taxon>Kickxellomycotina</taxon>
        <taxon>Kickxellomycetes</taxon>
        <taxon>Kickxellales</taxon>
        <taxon>Kickxellaceae</taxon>
        <taxon>Coemansia</taxon>
    </lineage>
</organism>
<dbReference type="EMBL" id="JANBUO010000202">
    <property type="protein sequence ID" value="KAJ2806310.1"/>
    <property type="molecule type" value="Genomic_DNA"/>
</dbReference>
<dbReference type="GO" id="GO:0000272">
    <property type="term" value="P:polysaccharide catabolic process"/>
    <property type="evidence" value="ECO:0007669"/>
    <property type="project" value="UniProtKB-KW"/>
</dbReference>
<dbReference type="InterPro" id="IPR008928">
    <property type="entry name" value="6-hairpin_glycosidase_sf"/>
</dbReference>
<evidence type="ECO:0000256" key="3">
    <source>
        <dbReference type="ARBA" id="ARBA00012593"/>
    </source>
</evidence>
<dbReference type="OrthoDB" id="6123450at2759"/>
<dbReference type="Pfam" id="PF00723">
    <property type="entry name" value="Glyco_hydro_15"/>
    <property type="match status" value="1"/>
</dbReference>
<dbReference type="InterPro" id="IPR000165">
    <property type="entry name" value="Glucoamylase"/>
</dbReference>
<proteinExistence type="inferred from homology"/>
<dbReference type="Proteomes" id="UP001140094">
    <property type="component" value="Unassembled WGS sequence"/>
</dbReference>
<comment type="similarity">
    <text evidence="2">Belongs to the glycosyl hydrolase 15 family.</text>
</comment>
<dbReference type="AlphaFoldDB" id="A0A9W8I2T2"/>
<keyword evidence="7" id="KW-0624">Polysaccharide degradation</keyword>
<evidence type="ECO:0000259" key="8">
    <source>
        <dbReference type="Pfam" id="PF00723"/>
    </source>
</evidence>
<gene>
    <name evidence="9" type="primary">SGA1</name>
    <name evidence="9" type="ORF">H4R20_001735</name>
</gene>
<accession>A0A9W8I2T2</accession>
<keyword evidence="6 9" id="KW-0326">Glycosidase</keyword>
<dbReference type="InterPro" id="IPR011613">
    <property type="entry name" value="GH15-like"/>
</dbReference>
<dbReference type="PRINTS" id="PR00736">
    <property type="entry name" value="GLHYDRLASE15"/>
</dbReference>
<evidence type="ECO:0000256" key="4">
    <source>
        <dbReference type="ARBA" id="ARBA00022801"/>
    </source>
</evidence>
<dbReference type="PANTHER" id="PTHR31616:SF9">
    <property type="entry name" value="GLUCOAMYLASE, INTRACELLULAR SPORULATION-SPECIFIC"/>
    <property type="match status" value="1"/>
</dbReference>
<reference evidence="9" key="1">
    <citation type="submission" date="2022-07" db="EMBL/GenBank/DDBJ databases">
        <title>Phylogenomic reconstructions and comparative analyses of Kickxellomycotina fungi.</title>
        <authorList>
            <person name="Reynolds N.K."/>
            <person name="Stajich J.E."/>
            <person name="Barry K."/>
            <person name="Grigoriev I.V."/>
            <person name="Crous P."/>
            <person name="Smith M.E."/>
        </authorList>
    </citation>
    <scope>NUCLEOTIDE SEQUENCE</scope>
    <source>
        <strain evidence="9">NRRL 1565</strain>
    </source>
</reference>
<dbReference type="PANTHER" id="PTHR31616">
    <property type="entry name" value="TREHALASE"/>
    <property type="match status" value="1"/>
</dbReference>
<comment type="catalytic activity">
    <reaction evidence="1">
        <text>Hydrolysis of terminal (1-&gt;4)-linked alpha-D-glucose residues successively from non-reducing ends of the chains with release of beta-D-glucose.</text>
        <dbReference type="EC" id="3.2.1.3"/>
    </reaction>
</comment>
<dbReference type="InterPro" id="IPR012341">
    <property type="entry name" value="6hp_glycosidase-like_sf"/>
</dbReference>
<protein>
    <recommendedName>
        <fullName evidence="3">glucan 1,4-alpha-glucosidase</fullName>
        <ecNumber evidence="3">3.2.1.3</ecNumber>
    </recommendedName>
</protein>
<feature type="domain" description="GH15-like" evidence="8">
    <location>
        <begin position="50"/>
        <end position="473"/>
    </location>
</feature>
<evidence type="ECO:0000256" key="6">
    <source>
        <dbReference type="ARBA" id="ARBA00023295"/>
    </source>
</evidence>
<dbReference type="EC" id="3.2.1.3" evidence="3"/>
<dbReference type="SUPFAM" id="SSF48208">
    <property type="entry name" value="Six-hairpin glycosidases"/>
    <property type="match status" value="1"/>
</dbReference>
<dbReference type="Gene3D" id="1.50.10.10">
    <property type="match status" value="1"/>
</dbReference>
<evidence type="ECO:0000256" key="1">
    <source>
        <dbReference type="ARBA" id="ARBA00001863"/>
    </source>
</evidence>
<name>A0A9W8I2T2_9FUNG</name>
<evidence type="ECO:0000313" key="10">
    <source>
        <dbReference type="Proteomes" id="UP001140094"/>
    </source>
</evidence>
<dbReference type="GO" id="GO:0004339">
    <property type="term" value="F:glucan 1,4-alpha-glucosidase activity"/>
    <property type="evidence" value="ECO:0007669"/>
    <property type="project" value="UniProtKB-EC"/>
</dbReference>
<sequence length="485" mass="55023">MDLLGVAKAIQRQRPLLSYPFWETAEPQEKEQIRTELEDWIDSQDNFSQKQILANIGPISYDRKALPGAICASPSRAYPNYYYTWTRDSALTMSEITKWLNSTEEVMDDYIEFTEHVQHMKGLKYGLGEAKFNMDGTPFTGSWCNAQTDGPAIRARVVLAYIAYLQKQGENKWRRLVDIVRRDLDYVAEVYYQNQHCDIWEEARGLHLYTLLAQRRALLEAIPLMQQVDTRAASRYRHAVEGIDSMLPRFWDDQRGHLLTTIDRSGGIGSKRSNLDAQTILAALHHGTDGKDQYSVGSKWMTATVLQLLRVFSPMYAINEVATTEIGGRNIPVGVAIGRYPEDVYDGVGVSRGNPWSLLTSALAEYHYRLATVFARAGSAVVSEELVQLLLWTRNMSGLSSIENIVGGRMVAGTQEFNGLLRYLIEAGDLYMARVSRHTAGDHTMYEQWYREDGFGHGAIHLTWSYAAHLAASRARSEIVEYLRQ</sequence>